<dbReference type="OrthoDB" id="1433475at2"/>
<dbReference type="RefSeq" id="WP_154365688.1">
    <property type="nucleotide sequence ID" value="NZ_WKJH01000005.1"/>
</dbReference>
<proteinExistence type="predicted"/>
<keyword evidence="3" id="KW-1185">Reference proteome</keyword>
<dbReference type="Proteomes" id="UP000443153">
    <property type="component" value="Unassembled WGS sequence"/>
</dbReference>
<accession>A0A6I2MNQ7</accession>
<dbReference type="AlphaFoldDB" id="A0A6I2MNQ7"/>
<keyword evidence="1" id="KW-0732">Signal</keyword>
<dbReference type="InterPro" id="IPR008969">
    <property type="entry name" value="CarboxyPept-like_regulatory"/>
</dbReference>
<dbReference type="SUPFAM" id="SSF49464">
    <property type="entry name" value="Carboxypeptidase regulatory domain-like"/>
    <property type="match status" value="1"/>
</dbReference>
<name>A0A6I2MNQ7_9FLAO</name>
<comment type="caution">
    <text evidence="2">The sequence shown here is derived from an EMBL/GenBank/DDBJ whole genome shotgun (WGS) entry which is preliminary data.</text>
</comment>
<protein>
    <submittedName>
        <fullName evidence="2">Carboxypeptidase-like regulatory domain-containing protein</fullName>
    </submittedName>
</protein>
<feature type="chain" id="PRO_5026326540" evidence="1">
    <location>
        <begin position="23"/>
        <end position="513"/>
    </location>
</feature>
<keyword evidence="2" id="KW-0378">Hydrolase</keyword>
<dbReference type="EMBL" id="WKJH01000005">
    <property type="protein sequence ID" value="MRX64140.1"/>
    <property type="molecule type" value="Genomic_DNA"/>
</dbReference>
<evidence type="ECO:0000313" key="2">
    <source>
        <dbReference type="EMBL" id="MRX64140.1"/>
    </source>
</evidence>
<sequence>MDKIILWLIAALLTVVCSTVQSQTLTSRVLDSVTQEPIPYATVQLNKKGVITNEEGRFSFLLDGTVSETDSLFISCIGYASIGKPLKEFSENAVYLSPKAIELNPVIVSNKNYSADEIIDLIEENLDKNYNTDLSQKRMFFRDSYFQNFNKTDYTFVKSTIKELNKKFLDSVLNTVPKKSSYYTEILCDLYGNTEEDNQKMDIIKASELYDKSKELDYEKLEEKFNEIIKSNIKRDSYFKIKSGLFGTKIKGEDFDEIFESDIDSTDQVALEKELEEKKKREIDRKTNFAKYRKNSIVDMMNDLFYLDDSPLNFISKSRKYDYTLKEFTYMGKDAVYILGFTPKGSADYQGTLYVNSDDFAIVRLDYENVKSLKKFNLLGISMNQYLNKGKMIFAKSTNDKYDLRFLEQEEGTNVGIRRPLKIIEKNKHVKGRNKQNELFVKLDMGTIGTNKRELIVFDSKPISKSAYEAFKEKNDILPTYMPNYNPEFWQGYSIIEPNKAIREFTSEEEIAK</sequence>
<evidence type="ECO:0000256" key="1">
    <source>
        <dbReference type="SAM" id="SignalP"/>
    </source>
</evidence>
<dbReference type="GO" id="GO:0004180">
    <property type="term" value="F:carboxypeptidase activity"/>
    <property type="evidence" value="ECO:0007669"/>
    <property type="project" value="UniProtKB-KW"/>
</dbReference>
<feature type="signal peptide" evidence="1">
    <location>
        <begin position="1"/>
        <end position="22"/>
    </location>
</feature>
<organism evidence="2 3">
    <name type="scientific">Maribacter luteus</name>
    <dbReference type="NCBI Taxonomy" id="2594478"/>
    <lineage>
        <taxon>Bacteria</taxon>
        <taxon>Pseudomonadati</taxon>
        <taxon>Bacteroidota</taxon>
        <taxon>Flavobacteriia</taxon>
        <taxon>Flavobacteriales</taxon>
        <taxon>Flavobacteriaceae</taxon>
        <taxon>Maribacter</taxon>
    </lineage>
</organism>
<keyword evidence="2" id="KW-0645">Protease</keyword>
<dbReference type="Pfam" id="PF13715">
    <property type="entry name" value="CarbopepD_reg_2"/>
    <property type="match status" value="1"/>
</dbReference>
<evidence type="ECO:0000313" key="3">
    <source>
        <dbReference type="Proteomes" id="UP000443153"/>
    </source>
</evidence>
<reference evidence="2 3" key="1">
    <citation type="submission" date="2019-11" db="EMBL/GenBank/DDBJ databases">
        <title>Maribacter lutea sp. nov., a marine bacterium isolated from intertidal sand.</title>
        <authorList>
            <person name="Liu A."/>
        </authorList>
    </citation>
    <scope>NUCLEOTIDE SEQUENCE [LARGE SCALE GENOMIC DNA]</scope>
    <source>
        <strain evidence="2 3">RZ05</strain>
    </source>
</reference>
<gene>
    <name evidence="2" type="ORF">GJ691_08155</name>
</gene>
<keyword evidence="2" id="KW-0121">Carboxypeptidase</keyword>